<dbReference type="PANTHER" id="PTHR23152:SF4">
    <property type="entry name" value="2-OXOADIPATE DEHYDROGENASE COMPLEX COMPONENT E1"/>
    <property type="match status" value="1"/>
</dbReference>
<evidence type="ECO:0000313" key="7">
    <source>
        <dbReference type="Proteomes" id="UP000266188"/>
    </source>
</evidence>
<dbReference type="GO" id="GO:0004591">
    <property type="term" value="F:oxoglutarate dehydrogenase (succinyl-transferring) activity"/>
    <property type="evidence" value="ECO:0007669"/>
    <property type="project" value="TreeGrafter"/>
</dbReference>
<feature type="non-terminal residue" evidence="6">
    <location>
        <position position="105"/>
    </location>
</feature>
<evidence type="ECO:0000256" key="4">
    <source>
        <dbReference type="ARBA" id="ARBA00023052"/>
    </source>
</evidence>
<feature type="domain" description="Transketolase-like pyrimidine-binding" evidence="5">
    <location>
        <begin position="2"/>
        <end position="67"/>
    </location>
</feature>
<evidence type="ECO:0000259" key="5">
    <source>
        <dbReference type="Pfam" id="PF02779"/>
    </source>
</evidence>
<dbReference type="GO" id="GO:0006099">
    <property type="term" value="P:tricarboxylic acid cycle"/>
    <property type="evidence" value="ECO:0007669"/>
    <property type="project" value="TreeGrafter"/>
</dbReference>
<dbReference type="GO" id="GO:0030976">
    <property type="term" value="F:thiamine pyrophosphate binding"/>
    <property type="evidence" value="ECO:0007669"/>
    <property type="project" value="InterPro"/>
</dbReference>
<dbReference type="SUPFAM" id="SSF52518">
    <property type="entry name" value="Thiamin diphosphate-binding fold (THDP-binding)"/>
    <property type="match status" value="1"/>
</dbReference>
<dbReference type="STRING" id="2070753.A0A3A2Z1T1"/>
<dbReference type="OrthoDB" id="413077at2759"/>
<proteinExistence type="inferred from homology"/>
<dbReference type="Proteomes" id="UP000266188">
    <property type="component" value="Unassembled WGS sequence"/>
</dbReference>
<keyword evidence="7" id="KW-1185">Reference proteome</keyword>
<keyword evidence="4" id="KW-0786">Thiamine pyrophosphate</keyword>
<comment type="caution">
    <text evidence="6">The sequence shown here is derived from an EMBL/GenBank/DDBJ whole genome shotgun (WGS) entry which is preliminary data.</text>
</comment>
<evidence type="ECO:0000256" key="2">
    <source>
        <dbReference type="ARBA" id="ARBA00006936"/>
    </source>
</evidence>
<dbReference type="GO" id="GO:0005739">
    <property type="term" value="C:mitochondrion"/>
    <property type="evidence" value="ECO:0007669"/>
    <property type="project" value="TreeGrafter"/>
</dbReference>
<dbReference type="EMBL" id="MVGC01002414">
    <property type="protein sequence ID" value="RJE16846.1"/>
    <property type="molecule type" value="Genomic_DNA"/>
</dbReference>
<dbReference type="Gene3D" id="3.40.50.12470">
    <property type="match status" value="1"/>
</dbReference>
<sequence>MERWLQLCNEEPRVFPSEDKLERQHQDINMQVVYMTTPGNLFHVLRRQIHRQFRKPLVIFFSKSLLRHPIARSSIEEFSGDSHFQWIIPDPGHAHRSTSPRRLSA</sequence>
<comment type="similarity">
    <text evidence="2">Belongs to the alpha-ketoglutarate dehydrogenase family.</text>
</comment>
<dbReference type="PANTHER" id="PTHR23152">
    <property type="entry name" value="2-OXOGLUTARATE DEHYDROGENASE"/>
    <property type="match status" value="1"/>
</dbReference>
<dbReference type="GO" id="GO:0045252">
    <property type="term" value="C:oxoglutarate dehydrogenase complex"/>
    <property type="evidence" value="ECO:0007669"/>
    <property type="project" value="TreeGrafter"/>
</dbReference>
<name>A0A3A2Z1T1_9EURO</name>
<organism evidence="6 7">
    <name type="scientific">Aspergillus sclerotialis</name>
    <dbReference type="NCBI Taxonomy" id="2070753"/>
    <lineage>
        <taxon>Eukaryota</taxon>
        <taxon>Fungi</taxon>
        <taxon>Dikarya</taxon>
        <taxon>Ascomycota</taxon>
        <taxon>Pezizomycotina</taxon>
        <taxon>Eurotiomycetes</taxon>
        <taxon>Eurotiomycetidae</taxon>
        <taxon>Eurotiales</taxon>
        <taxon>Aspergillaceae</taxon>
        <taxon>Aspergillus</taxon>
        <taxon>Aspergillus subgen. Polypaecilum</taxon>
    </lineage>
</organism>
<keyword evidence="3" id="KW-0560">Oxidoreductase</keyword>
<dbReference type="Pfam" id="PF02779">
    <property type="entry name" value="Transket_pyr"/>
    <property type="match status" value="1"/>
</dbReference>
<comment type="cofactor">
    <cofactor evidence="1">
        <name>thiamine diphosphate</name>
        <dbReference type="ChEBI" id="CHEBI:58937"/>
    </cofactor>
</comment>
<dbReference type="InterPro" id="IPR029061">
    <property type="entry name" value="THDP-binding"/>
</dbReference>
<dbReference type="InterPro" id="IPR005475">
    <property type="entry name" value="Transketolase-like_Pyr-bd"/>
</dbReference>
<reference evidence="7" key="1">
    <citation type="submission" date="2017-02" db="EMBL/GenBank/DDBJ databases">
        <authorList>
            <person name="Tafer H."/>
            <person name="Lopandic K."/>
        </authorList>
    </citation>
    <scope>NUCLEOTIDE SEQUENCE [LARGE SCALE GENOMIC DNA]</scope>
    <source>
        <strain evidence="7">CBS 366.77</strain>
    </source>
</reference>
<protein>
    <submittedName>
        <fullName evidence="6">2-oxoglutarate dehydrogenase E1 component</fullName>
    </submittedName>
</protein>
<evidence type="ECO:0000313" key="6">
    <source>
        <dbReference type="EMBL" id="RJE16846.1"/>
    </source>
</evidence>
<dbReference type="InterPro" id="IPR011603">
    <property type="entry name" value="2oxoglutarate_DH_E1"/>
</dbReference>
<gene>
    <name evidence="6" type="ORF">PHISCL_10817</name>
</gene>
<accession>A0A3A2Z1T1</accession>
<dbReference type="AlphaFoldDB" id="A0A3A2Z1T1"/>
<evidence type="ECO:0000256" key="1">
    <source>
        <dbReference type="ARBA" id="ARBA00001964"/>
    </source>
</evidence>
<evidence type="ECO:0000256" key="3">
    <source>
        <dbReference type="ARBA" id="ARBA00023002"/>
    </source>
</evidence>